<organism evidence="10 11">
    <name type="scientific">Petromyzon marinus</name>
    <name type="common">Sea lamprey</name>
    <dbReference type="NCBI Taxonomy" id="7757"/>
    <lineage>
        <taxon>Eukaryota</taxon>
        <taxon>Metazoa</taxon>
        <taxon>Chordata</taxon>
        <taxon>Craniata</taxon>
        <taxon>Vertebrata</taxon>
        <taxon>Cyclostomata</taxon>
        <taxon>Hyperoartia</taxon>
        <taxon>Petromyzontiformes</taxon>
        <taxon>Petromyzontidae</taxon>
        <taxon>Petromyzon</taxon>
    </lineage>
</organism>
<dbReference type="Gene3D" id="3.30.200.20">
    <property type="entry name" value="Phosphorylase Kinase, domain 1"/>
    <property type="match status" value="1"/>
</dbReference>
<evidence type="ECO:0000256" key="5">
    <source>
        <dbReference type="ARBA" id="ARBA00022777"/>
    </source>
</evidence>
<dbReference type="PROSITE" id="PS00107">
    <property type="entry name" value="PROTEIN_KINASE_ATP"/>
    <property type="match status" value="1"/>
</dbReference>
<accession>A0AAJ7U2Y9</accession>
<dbReference type="AlphaFoldDB" id="A0AAJ7U2Y9"/>
<keyword evidence="3" id="KW-0808">Transferase</keyword>
<evidence type="ECO:0000256" key="4">
    <source>
        <dbReference type="ARBA" id="ARBA00022741"/>
    </source>
</evidence>
<keyword evidence="10" id="KW-1185">Reference proteome</keyword>
<evidence type="ECO:0000256" key="6">
    <source>
        <dbReference type="ARBA" id="ARBA00022840"/>
    </source>
</evidence>
<dbReference type="PANTHER" id="PTHR24058">
    <property type="entry name" value="DUAL SPECIFICITY PROTEIN KINASE"/>
    <property type="match status" value="1"/>
</dbReference>
<feature type="binding site" evidence="7">
    <location>
        <position position="43"/>
    </location>
    <ligand>
        <name>ATP</name>
        <dbReference type="ChEBI" id="CHEBI:30616"/>
    </ligand>
</feature>
<dbReference type="SMART" id="SM00220">
    <property type="entry name" value="S_TKc"/>
    <property type="match status" value="1"/>
</dbReference>
<dbReference type="PROSITE" id="PS50011">
    <property type="entry name" value="PROTEIN_KINASE_DOM"/>
    <property type="match status" value="1"/>
</dbReference>
<keyword evidence="4 7" id="KW-0547">Nucleotide-binding</keyword>
<dbReference type="GO" id="GO:0005524">
    <property type="term" value="F:ATP binding"/>
    <property type="evidence" value="ECO:0007669"/>
    <property type="project" value="UniProtKB-UniRule"/>
</dbReference>
<evidence type="ECO:0000256" key="7">
    <source>
        <dbReference type="PROSITE-ProRule" id="PRU10141"/>
    </source>
</evidence>
<dbReference type="InterPro" id="IPR008271">
    <property type="entry name" value="Ser/Thr_kinase_AS"/>
</dbReference>
<evidence type="ECO:0000313" key="10">
    <source>
        <dbReference type="Proteomes" id="UP001318040"/>
    </source>
</evidence>
<sequence>MSLTVLHEHINFRYEVLKKLGSGSNAVVLKCMDHTTMELVAIKIFRNARGIKANVQKEVEILKRLREKDFNNDHNIIRLRETFSFRGHHCICLELAGLDLRKVMKTAETVPTMQSVRLYARALLKCLSLLRKEGISHGDLKPENIVLIQNTIKTINFGQSCYGERALSDIQRIWYSAPEAILGLKSSGPMDMWSLGCIVAELYSGEILFPGHHNAHQLALIMED</sequence>
<dbReference type="GO" id="GO:0005856">
    <property type="term" value="C:cytoskeleton"/>
    <property type="evidence" value="ECO:0007669"/>
    <property type="project" value="TreeGrafter"/>
</dbReference>
<dbReference type="RefSeq" id="XP_032828239.1">
    <property type="nucleotide sequence ID" value="XM_032972348.1"/>
</dbReference>
<gene>
    <name evidence="11" type="primary">LOC116952740</name>
</gene>
<name>A0AAJ7U2Y9_PETMA</name>
<feature type="domain" description="Protein kinase" evidence="9">
    <location>
        <begin position="14"/>
        <end position="224"/>
    </location>
</feature>
<dbReference type="InterPro" id="IPR050494">
    <property type="entry name" value="Ser_Thr_dual-spec_kinase"/>
</dbReference>
<evidence type="ECO:0000259" key="9">
    <source>
        <dbReference type="PROSITE" id="PS50011"/>
    </source>
</evidence>
<evidence type="ECO:0000313" key="11">
    <source>
        <dbReference type="RefSeq" id="XP_032828239.1"/>
    </source>
</evidence>
<comment type="similarity">
    <text evidence="1">Belongs to the protein kinase superfamily. CMGC Ser/Thr protein kinase family. MNB/DYRK subfamily.</text>
</comment>
<dbReference type="KEGG" id="pmrn:116952740"/>
<dbReference type="InterPro" id="IPR000719">
    <property type="entry name" value="Prot_kinase_dom"/>
</dbReference>
<dbReference type="Pfam" id="PF00069">
    <property type="entry name" value="Pkinase"/>
    <property type="match status" value="1"/>
</dbReference>
<dbReference type="GO" id="GO:0005737">
    <property type="term" value="C:cytoplasm"/>
    <property type="evidence" value="ECO:0007669"/>
    <property type="project" value="TreeGrafter"/>
</dbReference>
<protein>
    <submittedName>
        <fullName evidence="11">Dual specificity tyrosine-phosphorylation-regulated kinase 4-like</fullName>
    </submittedName>
</protein>
<evidence type="ECO:0000256" key="2">
    <source>
        <dbReference type="ARBA" id="ARBA00022527"/>
    </source>
</evidence>
<reference evidence="11" key="1">
    <citation type="submission" date="2025-08" db="UniProtKB">
        <authorList>
            <consortium name="RefSeq"/>
        </authorList>
    </citation>
    <scope>IDENTIFICATION</scope>
    <source>
        <tissue evidence="11">Sperm</tissue>
    </source>
</reference>
<evidence type="ECO:0000256" key="8">
    <source>
        <dbReference type="RuleBase" id="RU000304"/>
    </source>
</evidence>
<dbReference type="InterPro" id="IPR011009">
    <property type="entry name" value="Kinase-like_dom_sf"/>
</dbReference>
<dbReference type="SUPFAM" id="SSF56112">
    <property type="entry name" value="Protein kinase-like (PK-like)"/>
    <property type="match status" value="1"/>
</dbReference>
<dbReference type="Proteomes" id="UP001318040">
    <property type="component" value="Chromosome 48"/>
</dbReference>
<evidence type="ECO:0000256" key="1">
    <source>
        <dbReference type="ARBA" id="ARBA00008867"/>
    </source>
</evidence>
<dbReference type="GO" id="GO:0004674">
    <property type="term" value="F:protein serine/threonine kinase activity"/>
    <property type="evidence" value="ECO:0007669"/>
    <property type="project" value="UniProtKB-KW"/>
</dbReference>
<dbReference type="PANTHER" id="PTHR24058:SF22">
    <property type="entry name" value="DUAL SPECIFICITY TYROSINE-PHOSPHORYLATION-REGULATED KINASE 4"/>
    <property type="match status" value="1"/>
</dbReference>
<keyword evidence="2 8" id="KW-0723">Serine/threonine-protein kinase</keyword>
<dbReference type="Gene3D" id="1.10.510.10">
    <property type="entry name" value="Transferase(Phosphotransferase) domain 1"/>
    <property type="match status" value="1"/>
</dbReference>
<proteinExistence type="inferred from homology"/>
<keyword evidence="5" id="KW-0418">Kinase</keyword>
<dbReference type="PROSITE" id="PS00108">
    <property type="entry name" value="PROTEIN_KINASE_ST"/>
    <property type="match status" value="1"/>
</dbReference>
<evidence type="ECO:0000256" key="3">
    <source>
        <dbReference type="ARBA" id="ARBA00022679"/>
    </source>
</evidence>
<keyword evidence="6 7" id="KW-0067">ATP-binding</keyword>
<dbReference type="InterPro" id="IPR017441">
    <property type="entry name" value="Protein_kinase_ATP_BS"/>
</dbReference>